<dbReference type="AlphaFoldDB" id="A0A235BWA3"/>
<evidence type="ECO:0000313" key="5">
    <source>
        <dbReference type="EMBL" id="OYD16650.1"/>
    </source>
</evidence>
<dbReference type="Gene3D" id="1.10.1870.10">
    <property type="entry name" value="Domain 3, Saccharopine reductase"/>
    <property type="match status" value="1"/>
</dbReference>
<sequence length="440" mass="48699">MKKVLVLGAGLVSRPMAHYLLDIPDIQVTVASRTVSKAEALLNGHPHGRAIALLVEDSTALDRLIAKSNLVVSLLPYGHHPKVARYCIKRRKPMVTASYVSKEMKILDKDARKAGVIILNEVGLDPGIDHMSAMKTINWVRKHKGVVTSFMSYCGGLPAPDANDNPFGYKFSWSPKGVLMAGHNEASYLREGRKVFVPSEKLFGHRWSLTIEGAGEFEAYPNRDSLPYIELYGLEKIKTMFRGTLRYPGWCETLEAISHLGLLDDVPNDDIAGLTAAAWLREHVPGDGDLRADTAAELGLVEDTPVLDRLEWLGLFNDEPIGLARGSDVDVLVKLMLNRMTYRPHERDMIILRHEFGAEYPGGLKKKITSTLVAYGEPDGDSAMARTVGLPTAIAVRKILEGRIKLTGVHIPVIPEIYKPILTELERLGIRFREKSAKVA</sequence>
<evidence type="ECO:0000256" key="2">
    <source>
        <dbReference type="ARBA" id="ARBA00023002"/>
    </source>
</evidence>
<keyword evidence="2" id="KW-0560">Oxidoreductase</keyword>
<comment type="caution">
    <text evidence="5">The sequence shown here is derived from an EMBL/GenBank/DDBJ whole genome shotgun (WGS) entry which is preliminary data.</text>
</comment>
<organism evidence="5 6">
    <name type="scientific">candidate division WOR-3 bacterium JGI_Cruoil_03_51_56</name>
    <dbReference type="NCBI Taxonomy" id="1973747"/>
    <lineage>
        <taxon>Bacteria</taxon>
        <taxon>Bacteria division WOR-3</taxon>
    </lineage>
</organism>
<dbReference type="InterPro" id="IPR005097">
    <property type="entry name" value="Sacchrp_dh_NADP-bd"/>
</dbReference>
<dbReference type="SUPFAM" id="SSF51735">
    <property type="entry name" value="NAD(P)-binding Rossmann-fold domains"/>
    <property type="match status" value="1"/>
</dbReference>
<dbReference type="PANTHER" id="PTHR11133">
    <property type="entry name" value="SACCHAROPINE DEHYDROGENASE"/>
    <property type="match status" value="1"/>
</dbReference>
<name>A0A235BWA3_UNCW3</name>
<dbReference type="EMBL" id="NOZP01000042">
    <property type="protein sequence ID" value="OYD16650.1"/>
    <property type="molecule type" value="Genomic_DNA"/>
</dbReference>
<dbReference type="GO" id="GO:0004753">
    <property type="term" value="F:saccharopine dehydrogenase activity"/>
    <property type="evidence" value="ECO:0007669"/>
    <property type="project" value="TreeGrafter"/>
</dbReference>
<dbReference type="GO" id="GO:0005737">
    <property type="term" value="C:cytoplasm"/>
    <property type="evidence" value="ECO:0007669"/>
    <property type="project" value="TreeGrafter"/>
</dbReference>
<evidence type="ECO:0000259" key="3">
    <source>
        <dbReference type="Pfam" id="PF03435"/>
    </source>
</evidence>
<dbReference type="SUPFAM" id="SSF55347">
    <property type="entry name" value="Glyceraldehyde-3-phosphate dehydrogenase-like, C-terminal domain"/>
    <property type="match status" value="1"/>
</dbReference>
<dbReference type="GO" id="GO:0019878">
    <property type="term" value="P:lysine biosynthetic process via aminoadipic acid"/>
    <property type="evidence" value="ECO:0007669"/>
    <property type="project" value="TreeGrafter"/>
</dbReference>
<dbReference type="Proteomes" id="UP000215559">
    <property type="component" value="Unassembled WGS sequence"/>
</dbReference>
<feature type="domain" description="Saccharopine dehydrogenase NADP binding" evidence="3">
    <location>
        <begin position="4"/>
        <end position="119"/>
    </location>
</feature>
<dbReference type="InterPro" id="IPR051168">
    <property type="entry name" value="AASS"/>
</dbReference>
<dbReference type="FunFam" id="3.40.50.720:FF:000072">
    <property type="entry name" value="Saccharopine dehydrogenase [NADP(+), L-glutamate-forming]"/>
    <property type="match status" value="1"/>
</dbReference>
<accession>A0A235BWA3</accession>
<evidence type="ECO:0000256" key="1">
    <source>
        <dbReference type="ARBA" id="ARBA00022857"/>
    </source>
</evidence>
<evidence type="ECO:0000313" key="6">
    <source>
        <dbReference type="Proteomes" id="UP000215559"/>
    </source>
</evidence>
<dbReference type="Pfam" id="PF16653">
    <property type="entry name" value="Sacchrp_dh_C"/>
    <property type="match status" value="1"/>
</dbReference>
<evidence type="ECO:0000259" key="4">
    <source>
        <dbReference type="Pfam" id="PF16653"/>
    </source>
</evidence>
<feature type="domain" description="Saccharopine dehydrogenase-like C-terminal" evidence="4">
    <location>
        <begin position="123"/>
        <end position="430"/>
    </location>
</feature>
<dbReference type="FunFam" id="3.30.360.10:FF:000008">
    <property type="entry name" value="Alpha-aminoadipic semialdehyde synthase, mitochondrial"/>
    <property type="match status" value="1"/>
</dbReference>
<keyword evidence="1" id="KW-0521">NADP</keyword>
<dbReference type="Gene3D" id="3.40.50.720">
    <property type="entry name" value="NAD(P)-binding Rossmann-like Domain"/>
    <property type="match status" value="1"/>
</dbReference>
<reference evidence="5 6" key="1">
    <citation type="submission" date="2017-07" db="EMBL/GenBank/DDBJ databases">
        <title>Recovery of genomes from metagenomes via a dereplication, aggregation, and scoring strategy.</title>
        <authorList>
            <person name="Sieber C.M."/>
            <person name="Probst A.J."/>
            <person name="Sharrar A."/>
            <person name="Thomas B.C."/>
            <person name="Hess M."/>
            <person name="Tringe S.G."/>
            <person name="Banfield J.F."/>
        </authorList>
    </citation>
    <scope>NUCLEOTIDE SEQUENCE [LARGE SCALE GENOMIC DNA]</scope>
    <source>
        <strain evidence="5">JGI_Cruoil_03_51_56</strain>
    </source>
</reference>
<dbReference type="PANTHER" id="PTHR11133:SF22">
    <property type="entry name" value="ALPHA-AMINOADIPIC SEMIALDEHYDE SYNTHASE, MITOCHONDRIAL"/>
    <property type="match status" value="1"/>
</dbReference>
<protein>
    <submittedName>
        <fullName evidence="5">Saccharopine dehydrogenase</fullName>
    </submittedName>
</protein>
<dbReference type="InterPro" id="IPR032095">
    <property type="entry name" value="Sacchrp_dh-like_C"/>
</dbReference>
<dbReference type="InterPro" id="IPR036291">
    <property type="entry name" value="NAD(P)-bd_dom_sf"/>
</dbReference>
<dbReference type="Gene3D" id="3.30.360.10">
    <property type="entry name" value="Dihydrodipicolinate Reductase, domain 2"/>
    <property type="match status" value="1"/>
</dbReference>
<proteinExistence type="predicted"/>
<gene>
    <name evidence="5" type="ORF">CH330_02285</name>
</gene>
<dbReference type="Pfam" id="PF03435">
    <property type="entry name" value="Sacchrp_dh_NADP"/>
    <property type="match status" value="1"/>
</dbReference>